<evidence type="ECO:0000313" key="3">
    <source>
        <dbReference type="Proteomes" id="UP000315369"/>
    </source>
</evidence>
<dbReference type="Proteomes" id="UP000315369">
    <property type="component" value="Unassembled WGS sequence"/>
</dbReference>
<dbReference type="AlphaFoldDB" id="A0A540WRR8"/>
<reference evidence="2 3" key="1">
    <citation type="submission" date="2019-06" db="EMBL/GenBank/DDBJ databases">
        <authorList>
            <person name="Livingstone P."/>
            <person name="Whitworth D."/>
        </authorList>
    </citation>
    <scope>NUCLEOTIDE SEQUENCE [LARGE SCALE GENOMIC DNA]</scope>
    <source>
        <strain evidence="2 3">AM401</strain>
    </source>
</reference>
<accession>A0A540WRR8</accession>
<dbReference type="RefSeq" id="WP_141646552.1">
    <property type="nucleotide sequence ID" value="NZ_VIFM01000174.1"/>
</dbReference>
<organism evidence="2 3">
    <name type="scientific">Myxococcus llanfairpwllgwyngyllgogerychwyrndrobwllllantysiliogogogochensis</name>
    <dbReference type="NCBI Taxonomy" id="2590453"/>
    <lineage>
        <taxon>Bacteria</taxon>
        <taxon>Pseudomonadati</taxon>
        <taxon>Myxococcota</taxon>
        <taxon>Myxococcia</taxon>
        <taxon>Myxococcales</taxon>
        <taxon>Cystobacterineae</taxon>
        <taxon>Myxococcaceae</taxon>
        <taxon>Myxococcus</taxon>
    </lineage>
</organism>
<proteinExistence type="predicted"/>
<evidence type="ECO:0000256" key="1">
    <source>
        <dbReference type="SAM" id="MobiDB-lite"/>
    </source>
</evidence>
<name>A0A540WRR8_9BACT</name>
<comment type="caution">
    <text evidence="2">The sequence shown here is derived from an EMBL/GenBank/DDBJ whole genome shotgun (WGS) entry which is preliminary data.</text>
</comment>
<sequence>MDINGALQDGMLIAIREIKAQLDAPQPPERVGDARFSPDSLRGMALKAKNRIGLNDGVPYSEAQQKKLLETFGGLLNTVTNTQAFKVSSGLSKQNVSLVRDLVAICTFIQNGIPIYPCMINLLQTRELASPARIVAEEVDVTEMIQTEERRFWVWDGQDKRVKADGDYPFVVPLSYLWKRAVKSSPEAVMGGTVANPNHAEGHSAISTKDKPSNRPTKSEKPVLFAGTARFADGFLVYWDNDSGHYTPGSLAGVGIGAVTRELLTELRFPFPIERYRDHQ</sequence>
<feature type="region of interest" description="Disordered" evidence="1">
    <location>
        <begin position="191"/>
        <end position="222"/>
    </location>
</feature>
<protein>
    <submittedName>
        <fullName evidence="2">Uncharacterized protein</fullName>
    </submittedName>
</protein>
<evidence type="ECO:0000313" key="2">
    <source>
        <dbReference type="EMBL" id="TQF11712.1"/>
    </source>
</evidence>
<gene>
    <name evidence="2" type="ORF">FJV41_32885</name>
</gene>
<feature type="compositionally biased region" description="Basic and acidic residues" evidence="1">
    <location>
        <begin position="208"/>
        <end position="221"/>
    </location>
</feature>
<dbReference type="EMBL" id="VIFM01000174">
    <property type="protein sequence ID" value="TQF11712.1"/>
    <property type="molecule type" value="Genomic_DNA"/>
</dbReference>
<keyword evidence="3" id="KW-1185">Reference proteome</keyword>